<proteinExistence type="predicted"/>
<feature type="domain" description="Phosphatidylglycerol lysyltransferase C-terminal" evidence="1">
    <location>
        <begin position="30"/>
        <end position="293"/>
    </location>
</feature>
<dbReference type="PIRSF" id="PIRSF018688">
    <property type="entry name" value="UCP018688"/>
    <property type="match status" value="1"/>
</dbReference>
<keyword evidence="3" id="KW-1185">Reference proteome</keyword>
<dbReference type="SUPFAM" id="SSF55729">
    <property type="entry name" value="Acyl-CoA N-acyltransferases (Nat)"/>
    <property type="match status" value="2"/>
</dbReference>
<gene>
    <name evidence="2" type="ORF">KI809_01150</name>
</gene>
<evidence type="ECO:0000259" key="1">
    <source>
        <dbReference type="Pfam" id="PF09924"/>
    </source>
</evidence>
<dbReference type="EMBL" id="JAHCVJ010000001">
    <property type="protein sequence ID" value="MBT0662890.1"/>
    <property type="molecule type" value="Genomic_DNA"/>
</dbReference>
<evidence type="ECO:0000313" key="2">
    <source>
        <dbReference type="EMBL" id="MBT0662890.1"/>
    </source>
</evidence>
<dbReference type="InterPro" id="IPR016732">
    <property type="entry name" value="UCP018688"/>
</dbReference>
<organism evidence="2 3">
    <name type="scientific">Geoanaerobacter pelophilus</name>
    <dbReference type="NCBI Taxonomy" id="60036"/>
    <lineage>
        <taxon>Bacteria</taxon>
        <taxon>Pseudomonadati</taxon>
        <taxon>Thermodesulfobacteriota</taxon>
        <taxon>Desulfuromonadia</taxon>
        <taxon>Geobacterales</taxon>
        <taxon>Geobacteraceae</taxon>
        <taxon>Geoanaerobacter</taxon>
    </lineage>
</organism>
<dbReference type="Pfam" id="PF09924">
    <property type="entry name" value="LPG_synthase_C"/>
    <property type="match status" value="1"/>
</dbReference>
<dbReference type="RefSeq" id="WP_214169682.1">
    <property type="nucleotide sequence ID" value="NZ_JAHCVJ010000001.1"/>
</dbReference>
<accession>A0AAW4L2M5</accession>
<dbReference type="Proteomes" id="UP000811899">
    <property type="component" value="Unassembled WGS sequence"/>
</dbReference>
<reference evidence="2 3" key="1">
    <citation type="submission" date="2021-05" db="EMBL/GenBank/DDBJ databases">
        <title>The draft genome of Geobacter pelophilus DSM 12255.</title>
        <authorList>
            <person name="Xu Z."/>
            <person name="Masuda Y."/>
            <person name="Itoh H."/>
            <person name="Senoo K."/>
        </authorList>
    </citation>
    <scope>NUCLEOTIDE SEQUENCE [LARGE SCALE GENOMIC DNA]</scope>
    <source>
        <strain evidence="2 3">DSM 12255</strain>
    </source>
</reference>
<dbReference type="AlphaFoldDB" id="A0AAW4L2M5"/>
<comment type="caution">
    <text evidence="2">The sequence shown here is derived from an EMBL/GenBank/DDBJ whole genome shotgun (WGS) entry which is preliminary data.</text>
</comment>
<evidence type="ECO:0000313" key="3">
    <source>
        <dbReference type="Proteomes" id="UP000811899"/>
    </source>
</evidence>
<dbReference type="PANTHER" id="PTHR41373">
    <property type="entry name" value="DUF2156 DOMAIN-CONTAINING PROTEIN"/>
    <property type="match status" value="1"/>
</dbReference>
<dbReference type="InterPro" id="IPR024320">
    <property type="entry name" value="LPG_synthase_C"/>
</dbReference>
<protein>
    <submittedName>
        <fullName evidence="2">DUF2156 domain-containing protein</fullName>
    </submittedName>
</protein>
<dbReference type="PANTHER" id="PTHR41373:SF1">
    <property type="entry name" value="PHOSPHATIDYLGLYCEROL LYSYLTRANSFERASE C-TERMINAL DOMAIN-CONTAINING PROTEIN"/>
    <property type="match status" value="1"/>
</dbReference>
<name>A0AAW4L2M5_9BACT</name>
<sequence>MDTKSLIPEFPVDRPLELSDKSLLDRLFTDLQPQVSELTFAGLYLFRIAHDYRLTMIDESLVILGKGYDGEPRFLPPMSGDIRGALQVLFDAGMTLYGADDAFVERYLQDEGLLVSEDRDAFDYLYLRSDLAELPGNRYHKKKNRINYFTSRHDYLVEIFRDEFIVGCLELLAEWQRVRGAEASRSSLLEVDATAEALRLAGQLGLEGVVVLADGRLRAFALGERLNTTTSVCHFEKSDPFMEGVSQLVDREFNRLLFTDCSYVNREQDLGEPGLRGAKLSYHPVGFVRKYRADRQLTQRKTLY</sequence>
<dbReference type="Gene3D" id="3.40.630.30">
    <property type="match status" value="1"/>
</dbReference>
<dbReference type="InterPro" id="IPR016181">
    <property type="entry name" value="Acyl_CoA_acyltransferase"/>
</dbReference>